<dbReference type="PANTHER" id="PTHR45732">
    <property type="entry name" value="ADP-RIBOSYLATION FACTOR-LIKE PROTEIN 8"/>
    <property type="match status" value="1"/>
</dbReference>
<dbReference type="PANTHER" id="PTHR45732:SF1">
    <property type="entry name" value="ADP-RIBOSYLATION FACTOR"/>
    <property type="match status" value="1"/>
</dbReference>
<dbReference type="AlphaFoldDB" id="A0A438GAD0"/>
<dbReference type="GO" id="GO:0003924">
    <property type="term" value="F:GTPase activity"/>
    <property type="evidence" value="ECO:0007669"/>
    <property type="project" value="InterPro"/>
</dbReference>
<dbReference type="Gene3D" id="3.40.50.300">
    <property type="entry name" value="P-loop containing nucleotide triphosphate hydrolases"/>
    <property type="match status" value="1"/>
</dbReference>
<sequence length="228" mass="25650">MLWSQQVELEEEARLHSSNLIPNKMMTLYYNPSNPVKATQYPTILGSQTFKQWDYIIIADESAAFPTLGRTFKTKWWDALKNDASLEAVKQYFLKHPTQASANDDMSQFLLKKQQLQAMLAATKTPQDFQRILDEGNSSFSQENSYAESDDLTSYLPDNGDDYEGILPPIRKSNYVVDAADPDNLTVSRGELHDLLSKASLNGIPLLVLGNKIDKPGALSKPELTEQM</sequence>
<reference evidence="4 5" key="1">
    <citation type="journal article" date="2018" name="PLoS Genet.">
        <title>Population sequencing reveals clonal diversity and ancestral inbreeding in the grapevine cultivar Chardonnay.</title>
        <authorList>
            <person name="Roach M.J."/>
            <person name="Johnson D.L."/>
            <person name="Bohlmann J."/>
            <person name="van Vuuren H.J."/>
            <person name="Jones S.J."/>
            <person name="Pretorius I.S."/>
            <person name="Schmidt S.A."/>
            <person name="Borneman A.R."/>
        </authorList>
    </citation>
    <scope>NUCLEOTIDE SEQUENCE [LARGE SCALE GENOMIC DNA]</scope>
    <source>
        <strain evidence="5">cv. Chardonnay</strain>
        <tissue evidence="4">Leaf</tissue>
    </source>
</reference>
<accession>A0A438GAD0</accession>
<dbReference type="EMBL" id="QGNW01000505">
    <property type="protein sequence ID" value="RVW69175.1"/>
    <property type="molecule type" value="Genomic_DNA"/>
</dbReference>
<dbReference type="Pfam" id="PF00025">
    <property type="entry name" value="Arf"/>
    <property type="match status" value="1"/>
</dbReference>
<dbReference type="InterPro" id="IPR006689">
    <property type="entry name" value="Small_GTPase_ARF/SAR"/>
</dbReference>
<dbReference type="SUPFAM" id="SSF52540">
    <property type="entry name" value="P-loop containing nucleoside triphosphate hydrolases"/>
    <property type="match status" value="1"/>
</dbReference>
<organism evidence="4 5">
    <name type="scientific">Vitis vinifera</name>
    <name type="common">Grape</name>
    <dbReference type="NCBI Taxonomy" id="29760"/>
    <lineage>
        <taxon>Eukaryota</taxon>
        <taxon>Viridiplantae</taxon>
        <taxon>Streptophyta</taxon>
        <taxon>Embryophyta</taxon>
        <taxon>Tracheophyta</taxon>
        <taxon>Spermatophyta</taxon>
        <taxon>Magnoliopsida</taxon>
        <taxon>eudicotyledons</taxon>
        <taxon>Gunneridae</taxon>
        <taxon>Pentapetalae</taxon>
        <taxon>rosids</taxon>
        <taxon>Vitales</taxon>
        <taxon>Vitaceae</taxon>
        <taxon>Viteae</taxon>
        <taxon>Vitis</taxon>
    </lineage>
</organism>
<dbReference type="GO" id="GO:0005525">
    <property type="term" value="F:GTP binding"/>
    <property type="evidence" value="ECO:0007669"/>
    <property type="project" value="UniProtKB-KW"/>
</dbReference>
<evidence type="ECO:0000313" key="5">
    <source>
        <dbReference type="Proteomes" id="UP000288805"/>
    </source>
</evidence>
<gene>
    <name evidence="4" type="primary">ARL8A_7</name>
    <name evidence="4" type="ORF">CK203_059565</name>
</gene>
<dbReference type="InterPro" id="IPR027417">
    <property type="entry name" value="P-loop_NTPase"/>
</dbReference>
<evidence type="ECO:0000313" key="4">
    <source>
        <dbReference type="EMBL" id="RVW69175.1"/>
    </source>
</evidence>
<feature type="binding site" evidence="3">
    <location>
        <begin position="211"/>
        <end position="214"/>
    </location>
    <ligand>
        <name>GTP</name>
        <dbReference type="ChEBI" id="CHEBI:37565"/>
    </ligand>
</feature>
<dbReference type="Proteomes" id="UP000288805">
    <property type="component" value="Unassembled WGS sequence"/>
</dbReference>
<keyword evidence="2 3" id="KW-0342">GTP-binding</keyword>
<name>A0A438GAD0_VITVI</name>
<keyword evidence="1 3" id="KW-0547">Nucleotide-binding</keyword>
<evidence type="ECO:0000256" key="2">
    <source>
        <dbReference type="ARBA" id="ARBA00023134"/>
    </source>
</evidence>
<evidence type="ECO:0000256" key="1">
    <source>
        <dbReference type="ARBA" id="ARBA00022741"/>
    </source>
</evidence>
<protein>
    <submittedName>
        <fullName evidence="4">ADP-ribosylation factor-like protein 8a</fullName>
    </submittedName>
</protein>
<comment type="caution">
    <text evidence="4">The sequence shown here is derived from an EMBL/GenBank/DDBJ whole genome shotgun (WGS) entry which is preliminary data.</text>
</comment>
<proteinExistence type="predicted"/>
<evidence type="ECO:0000256" key="3">
    <source>
        <dbReference type="PIRSR" id="PIRSR606689-1"/>
    </source>
</evidence>